<dbReference type="AlphaFoldDB" id="A0A423X246"/>
<accession>A0A423X246</accession>
<protein>
    <submittedName>
        <fullName evidence="1">Uncharacterized protein</fullName>
    </submittedName>
</protein>
<dbReference type="EMBL" id="LKEA01000004">
    <property type="protein sequence ID" value="ROW09793.1"/>
    <property type="molecule type" value="Genomic_DNA"/>
</dbReference>
<reference evidence="1 2" key="1">
    <citation type="submission" date="2015-09" db="EMBL/GenBank/DDBJ databases">
        <title>Host preference determinants of Valsa canker pathogens revealed by comparative genomics.</title>
        <authorList>
            <person name="Yin Z."/>
            <person name="Huang L."/>
        </authorList>
    </citation>
    <scope>NUCLEOTIDE SEQUENCE [LARGE SCALE GENOMIC DNA]</scope>
    <source>
        <strain evidence="1 2">03-1</strain>
    </source>
</reference>
<gene>
    <name evidence="1" type="ORF">VMCG_02333</name>
</gene>
<sequence length="143" mass="16762">MSFGWSAGDLVAALSFVHNLYKAFDDYTGVRGEYRDTVMFLRSLIRTLEPLKTFADWPGNAHPRYATDIQEQVVLLRTPINVFIQNIRKFEPSLGWKAKKGRYRNVVRKVQWYLDISKKVLTLKSKIEMHMRVLDTLLQRLTL</sequence>
<evidence type="ECO:0000313" key="1">
    <source>
        <dbReference type="EMBL" id="ROW09793.1"/>
    </source>
</evidence>
<proteinExistence type="predicted"/>
<evidence type="ECO:0000313" key="2">
    <source>
        <dbReference type="Proteomes" id="UP000283895"/>
    </source>
</evidence>
<organism evidence="1 2">
    <name type="scientific">Cytospora schulzeri</name>
    <dbReference type="NCBI Taxonomy" id="448051"/>
    <lineage>
        <taxon>Eukaryota</taxon>
        <taxon>Fungi</taxon>
        <taxon>Dikarya</taxon>
        <taxon>Ascomycota</taxon>
        <taxon>Pezizomycotina</taxon>
        <taxon>Sordariomycetes</taxon>
        <taxon>Sordariomycetidae</taxon>
        <taxon>Diaporthales</taxon>
        <taxon>Cytosporaceae</taxon>
        <taxon>Cytospora</taxon>
    </lineage>
</organism>
<keyword evidence="2" id="KW-1185">Reference proteome</keyword>
<dbReference type="PANTHER" id="PTHR38886">
    <property type="entry name" value="SESA DOMAIN-CONTAINING PROTEIN"/>
    <property type="match status" value="1"/>
</dbReference>
<comment type="caution">
    <text evidence="1">The sequence shown here is derived from an EMBL/GenBank/DDBJ whole genome shotgun (WGS) entry which is preliminary data.</text>
</comment>
<name>A0A423X246_9PEZI</name>
<dbReference type="PANTHER" id="PTHR38886:SF1">
    <property type="entry name" value="NACHT-NTPASE AND P-LOOP NTPASES N-TERMINAL DOMAIN-CONTAINING PROTEIN"/>
    <property type="match status" value="1"/>
</dbReference>
<dbReference type="Proteomes" id="UP000283895">
    <property type="component" value="Unassembled WGS sequence"/>
</dbReference>
<dbReference type="OrthoDB" id="3045089at2759"/>